<feature type="domain" description="Cytochrome c" evidence="7">
    <location>
        <begin position="181"/>
        <end position="260"/>
    </location>
</feature>
<dbReference type="SUPFAM" id="SSF46626">
    <property type="entry name" value="Cytochrome c"/>
    <property type="match status" value="2"/>
</dbReference>
<keyword evidence="1 4" id="KW-0349">Heme</keyword>
<protein>
    <submittedName>
        <fullName evidence="8">Cytochrome c</fullName>
    </submittedName>
</protein>
<evidence type="ECO:0000256" key="6">
    <source>
        <dbReference type="SAM" id="SignalP"/>
    </source>
</evidence>
<dbReference type="Proteomes" id="UP000315750">
    <property type="component" value="Chromosome"/>
</dbReference>
<feature type="region of interest" description="Disordered" evidence="5">
    <location>
        <begin position="31"/>
        <end position="50"/>
    </location>
</feature>
<dbReference type="Gene3D" id="1.10.760.10">
    <property type="entry name" value="Cytochrome c-like domain"/>
    <property type="match status" value="2"/>
</dbReference>
<dbReference type="GO" id="GO:0020037">
    <property type="term" value="F:heme binding"/>
    <property type="evidence" value="ECO:0007669"/>
    <property type="project" value="InterPro"/>
</dbReference>
<dbReference type="PANTHER" id="PTHR35008">
    <property type="entry name" value="BLL4482 PROTEIN-RELATED"/>
    <property type="match status" value="1"/>
</dbReference>
<feature type="compositionally biased region" description="Polar residues" evidence="5">
    <location>
        <begin position="33"/>
        <end position="48"/>
    </location>
</feature>
<feature type="signal peptide" evidence="6">
    <location>
        <begin position="1"/>
        <end position="24"/>
    </location>
</feature>
<gene>
    <name evidence="8" type="ORF">Pan181_01280</name>
</gene>
<feature type="chain" id="PRO_5022025302" evidence="6">
    <location>
        <begin position="25"/>
        <end position="285"/>
    </location>
</feature>
<dbReference type="InterPro" id="IPR051459">
    <property type="entry name" value="Cytochrome_c-type_DH"/>
</dbReference>
<evidence type="ECO:0000256" key="3">
    <source>
        <dbReference type="ARBA" id="ARBA00023004"/>
    </source>
</evidence>
<feature type="compositionally biased region" description="Basic and acidic residues" evidence="5">
    <location>
        <begin position="266"/>
        <end position="277"/>
    </location>
</feature>
<keyword evidence="2 4" id="KW-0479">Metal-binding</keyword>
<organism evidence="8 9">
    <name type="scientific">Aeoliella mucimassa</name>
    <dbReference type="NCBI Taxonomy" id="2527972"/>
    <lineage>
        <taxon>Bacteria</taxon>
        <taxon>Pseudomonadati</taxon>
        <taxon>Planctomycetota</taxon>
        <taxon>Planctomycetia</taxon>
        <taxon>Pirellulales</taxon>
        <taxon>Lacipirellulaceae</taxon>
        <taxon>Aeoliella</taxon>
    </lineage>
</organism>
<keyword evidence="9" id="KW-1185">Reference proteome</keyword>
<keyword evidence="3 4" id="KW-0408">Iron</keyword>
<dbReference type="GO" id="GO:0009055">
    <property type="term" value="F:electron transfer activity"/>
    <property type="evidence" value="ECO:0007669"/>
    <property type="project" value="InterPro"/>
</dbReference>
<feature type="region of interest" description="Disordered" evidence="5">
    <location>
        <begin position="266"/>
        <end position="285"/>
    </location>
</feature>
<dbReference type="Pfam" id="PF13442">
    <property type="entry name" value="Cytochrome_CBB3"/>
    <property type="match status" value="1"/>
</dbReference>
<accession>A0A518AGX1</accession>
<sequence precursor="true">MTKPSKPWIVVFAAITLGAFASLAIDTEAQDKPATSQGDSTVSDSESPATGLKEVVELGRDIVMNTNTHPLTKEFVGNDLKCTSCHLEGGTDPKAGTFIGLATAYPAWSPREQRVITLEDRILNCFMRSMNGTRLPVGSKASVAMATYITSLSEGMPMKMNQSKPLGPNHVPMLEYDFAKANIERGMQLYADECAYCHGDQGEGTDDGPPVWGDRSYNNGAGLSRVPKMASWLKVAMPLGDPYLTEEQCADIAAYVNSKPRPEFKMKDHLPPAEKMGEYNGVVEE</sequence>
<evidence type="ECO:0000313" key="9">
    <source>
        <dbReference type="Proteomes" id="UP000315750"/>
    </source>
</evidence>
<evidence type="ECO:0000259" key="7">
    <source>
        <dbReference type="PROSITE" id="PS51007"/>
    </source>
</evidence>
<reference evidence="8 9" key="1">
    <citation type="submission" date="2019-02" db="EMBL/GenBank/DDBJ databases">
        <title>Deep-cultivation of Planctomycetes and their phenomic and genomic characterization uncovers novel biology.</title>
        <authorList>
            <person name="Wiegand S."/>
            <person name="Jogler M."/>
            <person name="Boedeker C."/>
            <person name="Pinto D."/>
            <person name="Vollmers J."/>
            <person name="Rivas-Marin E."/>
            <person name="Kohn T."/>
            <person name="Peeters S.H."/>
            <person name="Heuer A."/>
            <person name="Rast P."/>
            <person name="Oberbeckmann S."/>
            <person name="Bunk B."/>
            <person name="Jeske O."/>
            <person name="Meyerdierks A."/>
            <person name="Storesund J.E."/>
            <person name="Kallscheuer N."/>
            <person name="Luecker S."/>
            <person name="Lage O.M."/>
            <person name="Pohl T."/>
            <person name="Merkel B.J."/>
            <person name="Hornburger P."/>
            <person name="Mueller R.-W."/>
            <person name="Bruemmer F."/>
            <person name="Labrenz M."/>
            <person name="Spormann A.M."/>
            <person name="Op den Camp H."/>
            <person name="Overmann J."/>
            <person name="Amann R."/>
            <person name="Jetten M.S.M."/>
            <person name="Mascher T."/>
            <person name="Medema M.H."/>
            <person name="Devos D.P."/>
            <person name="Kaster A.-K."/>
            <person name="Ovreas L."/>
            <person name="Rohde M."/>
            <person name="Galperin M.Y."/>
            <person name="Jogler C."/>
        </authorList>
    </citation>
    <scope>NUCLEOTIDE SEQUENCE [LARGE SCALE GENOMIC DNA]</scope>
    <source>
        <strain evidence="8 9">Pan181</strain>
    </source>
</reference>
<keyword evidence="6" id="KW-0732">Signal</keyword>
<dbReference type="PANTHER" id="PTHR35008:SF4">
    <property type="entry name" value="BLL4482 PROTEIN"/>
    <property type="match status" value="1"/>
</dbReference>
<name>A0A518AGX1_9BACT</name>
<dbReference type="PROSITE" id="PS51007">
    <property type="entry name" value="CYTC"/>
    <property type="match status" value="1"/>
</dbReference>
<dbReference type="AlphaFoldDB" id="A0A518AGX1"/>
<dbReference type="InterPro" id="IPR036909">
    <property type="entry name" value="Cyt_c-like_dom_sf"/>
</dbReference>
<evidence type="ECO:0000256" key="1">
    <source>
        <dbReference type="ARBA" id="ARBA00022617"/>
    </source>
</evidence>
<proteinExistence type="predicted"/>
<dbReference type="Pfam" id="PF21342">
    <property type="entry name" value="SoxA-TsdA_cyt-c"/>
    <property type="match status" value="1"/>
</dbReference>
<evidence type="ECO:0000256" key="4">
    <source>
        <dbReference type="PROSITE-ProRule" id="PRU00433"/>
    </source>
</evidence>
<dbReference type="KEGG" id="amuc:Pan181_01280"/>
<dbReference type="RefSeq" id="WP_231943712.1">
    <property type="nucleotide sequence ID" value="NZ_CP036278.1"/>
</dbReference>
<evidence type="ECO:0000256" key="2">
    <source>
        <dbReference type="ARBA" id="ARBA00022723"/>
    </source>
</evidence>
<dbReference type="EMBL" id="CP036278">
    <property type="protein sequence ID" value="QDU53949.1"/>
    <property type="molecule type" value="Genomic_DNA"/>
</dbReference>
<evidence type="ECO:0000256" key="5">
    <source>
        <dbReference type="SAM" id="MobiDB-lite"/>
    </source>
</evidence>
<evidence type="ECO:0000313" key="8">
    <source>
        <dbReference type="EMBL" id="QDU53949.1"/>
    </source>
</evidence>
<dbReference type="InterPro" id="IPR009056">
    <property type="entry name" value="Cyt_c-like_dom"/>
</dbReference>
<dbReference type="GO" id="GO:0046872">
    <property type="term" value="F:metal ion binding"/>
    <property type="evidence" value="ECO:0007669"/>
    <property type="project" value="UniProtKB-KW"/>
</dbReference>